<protein>
    <submittedName>
        <fullName evidence="2">Uncharacterized protein</fullName>
    </submittedName>
</protein>
<name>A0A1R3I9K5_COCAP</name>
<accession>A0A1R3I9K5</accession>
<sequence length="201" mass="21767">MAQRALSQSWISSFPETIPSDHMLHQGAPCTEFSPDNISCTTSNELQQGSFPALDIPSYKSFNSYRPSPFPVSNGDFHTNLMFSPPLDHISGSGHPKCTVDASSMLLNSSPLNLITDVSNKATESIDFGSSGQQQQYSGSFSISLSQDMQGNAGVGDNSHWGNIRSMGFPFSLPPNVSDSWDSPQCPSEMSTTYSTDKCYT</sequence>
<dbReference type="OrthoDB" id="1841925at2759"/>
<evidence type="ECO:0000256" key="1">
    <source>
        <dbReference type="SAM" id="MobiDB-lite"/>
    </source>
</evidence>
<comment type="caution">
    <text evidence="2">The sequence shown here is derived from an EMBL/GenBank/DDBJ whole genome shotgun (WGS) entry which is preliminary data.</text>
</comment>
<proteinExistence type="predicted"/>
<keyword evidence="3" id="KW-1185">Reference proteome</keyword>
<dbReference type="Gramene" id="OMO79267">
    <property type="protein sequence ID" value="OMO79267"/>
    <property type="gene ID" value="CCACVL1_13802"/>
</dbReference>
<organism evidence="2 3">
    <name type="scientific">Corchorus capsularis</name>
    <name type="common">Jute</name>
    <dbReference type="NCBI Taxonomy" id="210143"/>
    <lineage>
        <taxon>Eukaryota</taxon>
        <taxon>Viridiplantae</taxon>
        <taxon>Streptophyta</taxon>
        <taxon>Embryophyta</taxon>
        <taxon>Tracheophyta</taxon>
        <taxon>Spermatophyta</taxon>
        <taxon>Magnoliopsida</taxon>
        <taxon>eudicotyledons</taxon>
        <taxon>Gunneridae</taxon>
        <taxon>Pentapetalae</taxon>
        <taxon>rosids</taxon>
        <taxon>malvids</taxon>
        <taxon>Malvales</taxon>
        <taxon>Malvaceae</taxon>
        <taxon>Grewioideae</taxon>
        <taxon>Apeibeae</taxon>
        <taxon>Corchorus</taxon>
    </lineage>
</organism>
<evidence type="ECO:0000313" key="3">
    <source>
        <dbReference type="Proteomes" id="UP000188268"/>
    </source>
</evidence>
<reference evidence="2 3" key="1">
    <citation type="submission" date="2013-09" db="EMBL/GenBank/DDBJ databases">
        <title>Corchorus capsularis genome sequencing.</title>
        <authorList>
            <person name="Alam M."/>
            <person name="Haque M.S."/>
            <person name="Islam M.S."/>
            <person name="Emdad E.M."/>
            <person name="Islam M.M."/>
            <person name="Ahmed B."/>
            <person name="Halim A."/>
            <person name="Hossen Q.M.M."/>
            <person name="Hossain M.Z."/>
            <person name="Ahmed R."/>
            <person name="Khan M.M."/>
            <person name="Islam R."/>
            <person name="Rashid M.M."/>
            <person name="Khan S.A."/>
            <person name="Rahman M.S."/>
            <person name="Alam M."/>
        </authorList>
    </citation>
    <scope>NUCLEOTIDE SEQUENCE [LARGE SCALE GENOMIC DNA]</scope>
    <source>
        <strain evidence="3">cv. CVL-1</strain>
        <tissue evidence="2">Whole seedling</tissue>
    </source>
</reference>
<dbReference type="AlphaFoldDB" id="A0A1R3I9K5"/>
<dbReference type="Proteomes" id="UP000188268">
    <property type="component" value="Unassembled WGS sequence"/>
</dbReference>
<dbReference type="EMBL" id="AWWV01010435">
    <property type="protein sequence ID" value="OMO79267.1"/>
    <property type="molecule type" value="Genomic_DNA"/>
</dbReference>
<evidence type="ECO:0000313" key="2">
    <source>
        <dbReference type="EMBL" id="OMO79267.1"/>
    </source>
</evidence>
<gene>
    <name evidence="2" type="ORF">CCACVL1_13802</name>
</gene>
<feature type="region of interest" description="Disordered" evidence="1">
    <location>
        <begin position="178"/>
        <end position="201"/>
    </location>
</feature>